<comment type="caution">
    <text evidence="3">The sequence shown here is derived from an EMBL/GenBank/DDBJ whole genome shotgun (WGS) entry which is preliminary data.</text>
</comment>
<dbReference type="EMBL" id="JAZDWU010000004">
    <property type="protein sequence ID" value="KAL0006164.1"/>
    <property type="molecule type" value="Genomic_DNA"/>
</dbReference>
<evidence type="ECO:0000259" key="2">
    <source>
        <dbReference type="Pfam" id="PF21447"/>
    </source>
</evidence>
<dbReference type="Gene3D" id="1.10.3210.10">
    <property type="entry name" value="Hypothetical protein af1432"/>
    <property type="match status" value="1"/>
</dbReference>
<dbReference type="PANTHER" id="PTHR30005:SF0">
    <property type="entry name" value="RETROGRADE REGULATION PROTEIN 2"/>
    <property type="match status" value="1"/>
</dbReference>
<dbReference type="SUPFAM" id="SSF109604">
    <property type="entry name" value="HD-domain/PDEase-like"/>
    <property type="match status" value="1"/>
</dbReference>
<evidence type="ECO:0000313" key="3">
    <source>
        <dbReference type="EMBL" id="KAL0006164.1"/>
    </source>
</evidence>
<gene>
    <name evidence="3" type="ORF">SO802_013725</name>
</gene>
<dbReference type="Pfam" id="PF21447">
    <property type="entry name" value="Ppx-GppA_III"/>
    <property type="match status" value="1"/>
</dbReference>
<dbReference type="AlphaFoldDB" id="A0AAW2D7A8"/>
<dbReference type="InterPro" id="IPR050273">
    <property type="entry name" value="GppA/Ppx_hydrolase"/>
</dbReference>
<dbReference type="GO" id="GO:0016462">
    <property type="term" value="F:pyrophosphatase activity"/>
    <property type="evidence" value="ECO:0007669"/>
    <property type="project" value="TreeGrafter"/>
</dbReference>
<dbReference type="Pfam" id="PF02541">
    <property type="entry name" value="Ppx-GppA"/>
    <property type="match status" value="1"/>
</dbReference>
<sequence length="586" mass="65488">MNLIHNKDMATTLPNSPPPSSLFASIDMGTNSFKLLIVRADPSGQFLTLNHHKEPVLLGLNSTPTNPFAISNQSHLLALQTLQNFQNLLLSHQVIPDHTRCVATAAIREATNGNELVECVKERVGLEVEVLSGEEEARLVYKGVLQFLPLVYEKLVLVIDIGGGSTEFVVGKGGKACFGASLKLGHVNLTEKFVKQGDHNVGDMREFIRLVIEESGVVERIKEFGGVEMVVGCSGTIRAVEKAVFYGYAKSEMFENDNVVLFEEWKRDWRFSRRELSGVVERLCDGREGEKARRDKFFNRRSEFIVAGAVLLEEIFEVIGIENMEVSGYALGEGVIAESLGKVYGGSDLNANVRWMSVVQLAMRFNSKKSMRVAAQCAGIAKVIFEGLRECEEVAASLNERDLEYLEAACLLHSVGLFMGKKGYHKQSYRIIKDGGHLHGYSTEEVKLMALLARHHRKKFPKSDHASLIAFSNEVKQKFRSLCAIVRISVALQQHQCINIQEMVFSISHEGFKLEIGDSKDQNLLPTTAQPLAVDTVAESGKELENFKKVDFLTCLLDYDLIFGRYFHECGLNCKVYVFKIYFICI</sequence>
<organism evidence="3 4">
    <name type="scientific">Lithocarpus litseifolius</name>
    <dbReference type="NCBI Taxonomy" id="425828"/>
    <lineage>
        <taxon>Eukaryota</taxon>
        <taxon>Viridiplantae</taxon>
        <taxon>Streptophyta</taxon>
        <taxon>Embryophyta</taxon>
        <taxon>Tracheophyta</taxon>
        <taxon>Spermatophyta</taxon>
        <taxon>Magnoliopsida</taxon>
        <taxon>eudicotyledons</taxon>
        <taxon>Gunneridae</taxon>
        <taxon>Pentapetalae</taxon>
        <taxon>rosids</taxon>
        <taxon>fabids</taxon>
        <taxon>Fagales</taxon>
        <taxon>Fagaceae</taxon>
        <taxon>Lithocarpus</taxon>
    </lineage>
</organism>
<dbReference type="Gene3D" id="3.30.420.150">
    <property type="entry name" value="Exopolyphosphatase. Domain 2"/>
    <property type="match status" value="1"/>
</dbReference>
<dbReference type="InterPro" id="IPR043129">
    <property type="entry name" value="ATPase_NBD"/>
</dbReference>
<dbReference type="Gene3D" id="3.30.420.40">
    <property type="match status" value="1"/>
</dbReference>
<name>A0AAW2D7A8_9ROSI</name>
<feature type="domain" description="Ppx/GppA phosphatase N-terminal" evidence="1">
    <location>
        <begin position="44"/>
        <end position="341"/>
    </location>
</feature>
<proteinExistence type="predicted"/>
<dbReference type="InterPro" id="IPR003695">
    <property type="entry name" value="Ppx_GppA_N"/>
</dbReference>
<dbReference type="PANTHER" id="PTHR30005">
    <property type="entry name" value="EXOPOLYPHOSPHATASE"/>
    <property type="match status" value="1"/>
</dbReference>
<dbReference type="SUPFAM" id="SSF53067">
    <property type="entry name" value="Actin-like ATPase domain"/>
    <property type="match status" value="2"/>
</dbReference>
<dbReference type="CDD" id="cd24006">
    <property type="entry name" value="ASKHA_NBD_PPX_GppA"/>
    <property type="match status" value="1"/>
</dbReference>
<reference evidence="3 4" key="1">
    <citation type="submission" date="2024-01" db="EMBL/GenBank/DDBJ databases">
        <title>A telomere-to-telomere, gap-free genome of sweet tea (Lithocarpus litseifolius).</title>
        <authorList>
            <person name="Zhou J."/>
        </authorList>
    </citation>
    <scope>NUCLEOTIDE SEQUENCE [LARGE SCALE GENOMIC DNA]</scope>
    <source>
        <strain evidence="3">Zhou-2022a</strain>
        <tissue evidence="3">Leaf</tissue>
    </source>
</reference>
<protein>
    <recommendedName>
        <fullName evidence="5">Ppx/GppA phosphatase domain-containing protein</fullName>
    </recommendedName>
</protein>
<evidence type="ECO:0000313" key="4">
    <source>
        <dbReference type="Proteomes" id="UP001459277"/>
    </source>
</evidence>
<dbReference type="Proteomes" id="UP001459277">
    <property type="component" value="Unassembled WGS sequence"/>
</dbReference>
<keyword evidence="4" id="KW-1185">Reference proteome</keyword>
<feature type="domain" description="Ppx/GppA phosphatase C-terminal" evidence="2">
    <location>
        <begin position="353"/>
        <end position="516"/>
    </location>
</feature>
<evidence type="ECO:0008006" key="5">
    <source>
        <dbReference type="Google" id="ProtNLM"/>
    </source>
</evidence>
<accession>A0AAW2D7A8</accession>
<evidence type="ECO:0000259" key="1">
    <source>
        <dbReference type="Pfam" id="PF02541"/>
    </source>
</evidence>
<dbReference type="InterPro" id="IPR048950">
    <property type="entry name" value="Ppx_GppA_C"/>
</dbReference>